<evidence type="ECO:0000313" key="1">
    <source>
        <dbReference type="EMBL" id="MBL4938566.1"/>
    </source>
</evidence>
<accession>A0ABS1TGQ9</accession>
<dbReference type="Proteomes" id="UP000632377">
    <property type="component" value="Unassembled WGS sequence"/>
</dbReference>
<reference evidence="1 2" key="1">
    <citation type="submission" date="2021-01" db="EMBL/GenBank/DDBJ databases">
        <title>Genome public.</title>
        <authorList>
            <person name="Liu C."/>
            <person name="Sun Q."/>
        </authorList>
    </citation>
    <scope>NUCLEOTIDE SEQUENCE [LARGE SCALE GENOMIC DNA]</scope>
    <source>
        <strain evidence="1 2">YIM B02515</strain>
    </source>
</reference>
<proteinExistence type="predicted"/>
<dbReference type="InterPro" id="IPR029063">
    <property type="entry name" value="SAM-dependent_MTases_sf"/>
</dbReference>
<evidence type="ECO:0000313" key="2">
    <source>
        <dbReference type="Proteomes" id="UP000632377"/>
    </source>
</evidence>
<dbReference type="RefSeq" id="WP_202751329.1">
    <property type="nucleotide sequence ID" value="NZ_JAESWC010000024.1"/>
</dbReference>
<dbReference type="SUPFAM" id="SSF53335">
    <property type="entry name" value="S-adenosyl-L-methionine-dependent methyltransferases"/>
    <property type="match status" value="1"/>
</dbReference>
<protein>
    <recommendedName>
        <fullName evidence="3">Class I SAM-dependent methyltransferase</fullName>
    </recommendedName>
</protein>
<evidence type="ECO:0008006" key="3">
    <source>
        <dbReference type="Google" id="ProtNLM"/>
    </source>
</evidence>
<dbReference type="EMBL" id="JAESWC010000024">
    <property type="protein sequence ID" value="MBL4938566.1"/>
    <property type="molecule type" value="Genomic_DNA"/>
</dbReference>
<organism evidence="1 2">
    <name type="scientific">Clostridium rhizosphaerae</name>
    <dbReference type="NCBI Taxonomy" id="2803861"/>
    <lineage>
        <taxon>Bacteria</taxon>
        <taxon>Bacillati</taxon>
        <taxon>Bacillota</taxon>
        <taxon>Clostridia</taxon>
        <taxon>Eubacteriales</taxon>
        <taxon>Clostridiaceae</taxon>
        <taxon>Clostridium</taxon>
    </lineage>
</organism>
<comment type="caution">
    <text evidence="1">The sequence shown here is derived from an EMBL/GenBank/DDBJ whole genome shotgun (WGS) entry which is preliminary data.</text>
</comment>
<gene>
    <name evidence="1" type="ORF">JK636_22945</name>
</gene>
<name>A0ABS1TGQ9_9CLOT</name>
<sequence>MKHLDDIENVKKRIESIDLNSILFPSEINEWSELTKEIVDKKLQRICSLPLCDEDFTVVYTLYSRLKWFDALKACTPNKNATVLEVGSGSSTVIPNAMTAYDVNSKYITANMNKKLTEGLEKNISKLPIKFDIIEDDANNIKNYLASNSIDLVVFEHSVNDVLQAILCEQNGIDTTHNDWFELLPKMIELISKEYVEQTLEKKLKLAFLSLVNNCLCVLKPDGYIAISHYMFQYDLNLGYNPELWQDMLPIIRPWLNELSNVKEVFIDGFDPHWWLFYQKL</sequence>
<dbReference type="Gene3D" id="3.40.50.150">
    <property type="entry name" value="Vaccinia Virus protein VP39"/>
    <property type="match status" value="1"/>
</dbReference>
<keyword evidence="2" id="KW-1185">Reference proteome</keyword>